<dbReference type="Gene3D" id="3.40.50.2300">
    <property type="match status" value="1"/>
</dbReference>
<feature type="DNA-binding region" description="OmpR/PhoB-type" evidence="7">
    <location>
        <begin position="126"/>
        <end position="220"/>
    </location>
</feature>
<dbReference type="InterPro" id="IPR011006">
    <property type="entry name" value="CheY-like_superfamily"/>
</dbReference>
<dbReference type="PROSITE" id="PS51755">
    <property type="entry name" value="OMPR_PHOB"/>
    <property type="match status" value="1"/>
</dbReference>
<name>A0A9D1J3Z2_9FIRM</name>
<dbReference type="PROSITE" id="PS50110">
    <property type="entry name" value="RESPONSE_REGULATORY"/>
    <property type="match status" value="1"/>
</dbReference>
<dbReference type="Gene3D" id="6.10.250.690">
    <property type="match status" value="1"/>
</dbReference>
<evidence type="ECO:0000256" key="7">
    <source>
        <dbReference type="PROSITE-ProRule" id="PRU01091"/>
    </source>
</evidence>
<dbReference type="InterPro" id="IPR001867">
    <property type="entry name" value="OmpR/PhoB-type_DNA-bd"/>
</dbReference>
<sequence length="220" mass="25247">MYKICLVEDETDLATVVKMYLEKAGYDVVTFTKGSDAINYIGNPVDAWILDIMLGDDVNGYDVIKAIREKYPLVPVIFTSARDQDLDRILGLELGSDDYITKPYSSKELVLRVNNIIKRVYQSTESKMINYLDYTIDLDKRIVSVKDKPIKLTTLEFDLLVLLVENLNKSFSREDILDAVWGNDYFGSDRAVDDLVRRLRKKMPLLNVNTIYGYGYRLSA</sequence>
<dbReference type="GO" id="GO:0000976">
    <property type="term" value="F:transcription cis-regulatory region binding"/>
    <property type="evidence" value="ECO:0007669"/>
    <property type="project" value="TreeGrafter"/>
</dbReference>
<dbReference type="GO" id="GO:0006355">
    <property type="term" value="P:regulation of DNA-templated transcription"/>
    <property type="evidence" value="ECO:0007669"/>
    <property type="project" value="InterPro"/>
</dbReference>
<dbReference type="Pfam" id="PF00072">
    <property type="entry name" value="Response_reg"/>
    <property type="match status" value="1"/>
</dbReference>
<evidence type="ECO:0000313" key="11">
    <source>
        <dbReference type="Proteomes" id="UP000824232"/>
    </source>
</evidence>
<comment type="caution">
    <text evidence="10">The sequence shown here is derived from an EMBL/GenBank/DDBJ whole genome shotgun (WGS) entry which is preliminary data.</text>
</comment>
<keyword evidence="2" id="KW-0902">Two-component regulatory system</keyword>
<feature type="domain" description="OmpR/PhoB-type" evidence="9">
    <location>
        <begin position="126"/>
        <end position="220"/>
    </location>
</feature>
<evidence type="ECO:0000256" key="3">
    <source>
        <dbReference type="ARBA" id="ARBA00023015"/>
    </source>
</evidence>
<protein>
    <submittedName>
        <fullName evidence="10">Response regulator transcription factor</fullName>
    </submittedName>
</protein>
<dbReference type="GO" id="GO:0032993">
    <property type="term" value="C:protein-DNA complex"/>
    <property type="evidence" value="ECO:0007669"/>
    <property type="project" value="TreeGrafter"/>
</dbReference>
<keyword evidence="1 6" id="KW-0597">Phosphoprotein</keyword>
<keyword evidence="4 7" id="KW-0238">DNA-binding</keyword>
<accession>A0A9D1J3Z2</accession>
<dbReference type="Pfam" id="PF00486">
    <property type="entry name" value="Trans_reg_C"/>
    <property type="match status" value="1"/>
</dbReference>
<dbReference type="SMART" id="SM00448">
    <property type="entry name" value="REC"/>
    <property type="match status" value="1"/>
</dbReference>
<dbReference type="InterPro" id="IPR039420">
    <property type="entry name" value="WalR-like"/>
</dbReference>
<dbReference type="InterPro" id="IPR036388">
    <property type="entry name" value="WH-like_DNA-bd_sf"/>
</dbReference>
<reference evidence="10" key="2">
    <citation type="journal article" date="2021" name="PeerJ">
        <title>Extensive microbial diversity within the chicken gut microbiome revealed by metagenomics and culture.</title>
        <authorList>
            <person name="Gilroy R."/>
            <person name="Ravi A."/>
            <person name="Getino M."/>
            <person name="Pursley I."/>
            <person name="Horton D.L."/>
            <person name="Alikhan N.F."/>
            <person name="Baker D."/>
            <person name="Gharbi K."/>
            <person name="Hall N."/>
            <person name="Watson M."/>
            <person name="Adriaenssens E.M."/>
            <person name="Foster-Nyarko E."/>
            <person name="Jarju S."/>
            <person name="Secka A."/>
            <person name="Antonio M."/>
            <person name="Oren A."/>
            <person name="Chaudhuri R.R."/>
            <person name="La Ragione R."/>
            <person name="Hildebrand F."/>
            <person name="Pallen M.J."/>
        </authorList>
    </citation>
    <scope>NUCLEOTIDE SEQUENCE</scope>
    <source>
        <strain evidence="10">CHK184-20233</strain>
    </source>
</reference>
<dbReference type="GO" id="GO:0000156">
    <property type="term" value="F:phosphorelay response regulator activity"/>
    <property type="evidence" value="ECO:0007669"/>
    <property type="project" value="TreeGrafter"/>
</dbReference>
<evidence type="ECO:0000256" key="5">
    <source>
        <dbReference type="ARBA" id="ARBA00023163"/>
    </source>
</evidence>
<dbReference type="PANTHER" id="PTHR48111:SF24">
    <property type="entry name" value="TRANSCRIPTIONAL REGULATORY PROTEIN CSSR"/>
    <property type="match status" value="1"/>
</dbReference>
<dbReference type="PANTHER" id="PTHR48111">
    <property type="entry name" value="REGULATOR OF RPOS"/>
    <property type="match status" value="1"/>
</dbReference>
<dbReference type="InterPro" id="IPR001789">
    <property type="entry name" value="Sig_transdc_resp-reg_receiver"/>
</dbReference>
<evidence type="ECO:0000256" key="6">
    <source>
        <dbReference type="PROSITE-ProRule" id="PRU00169"/>
    </source>
</evidence>
<evidence type="ECO:0000256" key="1">
    <source>
        <dbReference type="ARBA" id="ARBA00022553"/>
    </source>
</evidence>
<organism evidence="10 11">
    <name type="scientific">Candidatus Onthousia excrementipullorum</name>
    <dbReference type="NCBI Taxonomy" id="2840884"/>
    <lineage>
        <taxon>Bacteria</taxon>
        <taxon>Bacillati</taxon>
        <taxon>Bacillota</taxon>
        <taxon>Bacilli</taxon>
        <taxon>Candidatus Onthousia</taxon>
    </lineage>
</organism>
<feature type="modified residue" description="4-aspartylphosphate" evidence="6">
    <location>
        <position position="51"/>
    </location>
</feature>
<evidence type="ECO:0000256" key="2">
    <source>
        <dbReference type="ARBA" id="ARBA00023012"/>
    </source>
</evidence>
<dbReference type="EMBL" id="DVHC01000067">
    <property type="protein sequence ID" value="HIR59830.1"/>
    <property type="molecule type" value="Genomic_DNA"/>
</dbReference>
<gene>
    <name evidence="10" type="ORF">IAB38_07330</name>
</gene>
<dbReference type="CDD" id="cd00383">
    <property type="entry name" value="trans_reg_C"/>
    <property type="match status" value="1"/>
</dbReference>
<dbReference type="CDD" id="cd17574">
    <property type="entry name" value="REC_OmpR"/>
    <property type="match status" value="1"/>
</dbReference>
<dbReference type="Gene3D" id="1.10.10.10">
    <property type="entry name" value="Winged helix-like DNA-binding domain superfamily/Winged helix DNA-binding domain"/>
    <property type="match status" value="1"/>
</dbReference>
<feature type="domain" description="Response regulatory" evidence="8">
    <location>
        <begin position="3"/>
        <end position="117"/>
    </location>
</feature>
<proteinExistence type="predicted"/>
<keyword evidence="3" id="KW-0805">Transcription regulation</keyword>
<evidence type="ECO:0000259" key="8">
    <source>
        <dbReference type="PROSITE" id="PS50110"/>
    </source>
</evidence>
<reference evidence="10" key="1">
    <citation type="submission" date="2020-10" db="EMBL/GenBank/DDBJ databases">
        <authorList>
            <person name="Gilroy R."/>
        </authorList>
    </citation>
    <scope>NUCLEOTIDE SEQUENCE</scope>
    <source>
        <strain evidence="10">CHK184-20233</strain>
    </source>
</reference>
<evidence type="ECO:0000313" key="10">
    <source>
        <dbReference type="EMBL" id="HIR59830.1"/>
    </source>
</evidence>
<dbReference type="SMART" id="SM00862">
    <property type="entry name" value="Trans_reg_C"/>
    <property type="match status" value="1"/>
</dbReference>
<dbReference type="GO" id="GO:0005829">
    <property type="term" value="C:cytosol"/>
    <property type="evidence" value="ECO:0007669"/>
    <property type="project" value="TreeGrafter"/>
</dbReference>
<dbReference type="AlphaFoldDB" id="A0A9D1J3Z2"/>
<evidence type="ECO:0000259" key="9">
    <source>
        <dbReference type="PROSITE" id="PS51755"/>
    </source>
</evidence>
<evidence type="ECO:0000256" key="4">
    <source>
        <dbReference type="ARBA" id="ARBA00023125"/>
    </source>
</evidence>
<dbReference type="Proteomes" id="UP000824232">
    <property type="component" value="Unassembled WGS sequence"/>
</dbReference>
<dbReference type="SUPFAM" id="SSF52172">
    <property type="entry name" value="CheY-like"/>
    <property type="match status" value="1"/>
</dbReference>
<keyword evidence="5" id="KW-0804">Transcription</keyword>